<evidence type="ECO:0000259" key="3">
    <source>
        <dbReference type="PROSITE" id="PS51352"/>
    </source>
</evidence>
<accession>A0A974I0X0</accession>
<dbReference type="PRINTS" id="PR00421">
    <property type="entry name" value="THIOREDOXIN"/>
</dbReference>
<reference evidence="5" key="1">
    <citation type="journal article" date="2016" name="Nature">
        <title>Genome evolution in the allotetraploid frog Xenopus laevis.</title>
        <authorList>
            <person name="Session A.M."/>
            <person name="Uno Y."/>
            <person name="Kwon T."/>
            <person name="Chapman J.A."/>
            <person name="Toyoda A."/>
            <person name="Takahashi S."/>
            <person name="Fukui A."/>
            <person name="Hikosaka A."/>
            <person name="Suzuki A."/>
            <person name="Kondo M."/>
            <person name="van Heeringen S.J."/>
            <person name="Quigley I."/>
            <person name="Heinz S."/>
            <person name="Ogino H."/>
            <person name="Ochi H."/>
            <person name="Hellsten U."/>
            <person name="Lyons J.B."/>
            <person name="Simakov O."/>
            <person name="Putnam N."/>
            <person name="Stites J."/>
            <person name="Kuroki Y."/>
            <person name="Tanaka T."/>
            <person name="Michiue T."/>
            <person name="Watanabe M."/>
            <person name="Bogdanovic O."/>
            <person name="Lister R."/>
            <person name="Georgiou G."/>
            <person name="Paranjpe S.S."/>
            <person name="van Kruijsbergen I."/>
            <person name="Shu S."/>
            <person name="Carlson J."/>
            <person name="Kinoshita T."/>
            <person name="Ohta Y."/>
            <person name="Mawaribuchi S."/>
            <person name="Jenkins J."/>
            <person name="Grimwood J."/>
            <person name="Schmutz J."/>
            <person name="Mitros T."/>
            <person name="Mozaffari S.V."/>
            <person name="Suzuki Y."/>
            <person name="Haramoto Y."/>
            <person name="Yamamoto T.S."/>
            <person name="Takagi C."/>
            <person name="Heald R."/>
            <person name="Miller K."/>
            <person name="Haudenschild C."/>
            <person name="Kitzman J."/>
            <person name="Nakayama T."/>
            <person name="Izutsu Y."/>
            <person name="Robert J."/>
            <person name="Fortriede J."/>
            <person name="Burns K."/>
            <person name="Lotay V."/>
            <person name="Karimi K."/>
            <person name="Yasuoka Y."/>
            <person name="Dichmann D.S."/>
            <person name="Flajnik M.F."/>
            <person name="Houston D.W."/>
            <person name="Shendure J."/>
            <person name="DuPasquier L."/>
            <person name="Vize P.D."/>
            <person name="Zorn A.M."/>
            <person name="Ito M."/>
            <person name="Marcotte E.M."/>
            <person name="Wallingford J.B."/>
            <person name="Ito Y."/>
            <person name="Asashima M."/>
            <person name="Ueno N."/>
            <person name="Matsuda Y."/>
            <person name="Veenstra G.J."/>
            <person name="Fujiyama A."/>
            <person name="Harland R.M."/>
            <person name="Taira M."/>
            <person name="Rokhsar D.S."/>
        </authorList>
    </citation>
    <scope>NUCLEOTIDE SEQUENCE [LARGE SCALE GENOMIC DNA]</scope>
    <source>
        <strain evidence="5">J</strain>
    </source>
</reference>
<evidence type="ECO:0000313" key="4">
    <source>
        <dbReference type="EMBL" id="OCT97757.1"/>
    </source>
</evidence>
<evidence type="ECO:0000256" key="1">
    <source>
        <dbReference type="ARBA" id="ARBA00023157"/>
    </source>
</evidence>
<dbReference type="EMBL" id="CM004467">
    <property type="protein sequence ID" value="OCT97757.1"/>
    <property type="molecule type" value="Genomic_DNA"/>
</dbReference>
<name>A0A974I0X0_XENLA</name>
<evidence type="ECO:0000313" key="5">
    <source>
        <dbReference type="Proteomes" id="UP000694892"/>
    </source>
</evidence>
<dbReference type="InterPro" id="IPR017937">
    <property type="entry name" value="Thioredoxin_CS"/>
</dbReference>
<dbReference type="CDD" id="cd02947">
    <property type="entry name" value="TRX_family"/>
    <property type="match status" value="1"/>
</dbReference>
<dbReference type="PANTHER" id="PTHR46115">
    <property type="entry name" value="THIOREDOXIN-LIKE PROTEIN 1"/>
    <property type="match status" value="1"/>
</dbReference>
<evidence type="ECO:0000256" key="2">
    <source>
        <dbReference type="ARBA" id="ARBA00023284"/>
    </source>
</evidence>
<organism evidence="4 5">
    <name type="scientific">Xenopus laevis</name>
    <name type="common">African clawed frog</name>
    <dbReference type="NCBI Taxonomy" id="8355"/>
    <lineage>
        <taxon>Eukaryota</taxon>
        <taxon>Metazoa</taxon>
        <taxon>Chordata</taxon>
        <taxon>Craniata</taxon>
        <taxon>Vertebrata</taxon>
        <taxon>Euteleostomi</taxon>
        <taxon>Amphibia</taxon>
        <taxon>Batrachia</taxon>
        <taxon>Anura</taxon>
        <taxon>Pipoidea</taxon>
        <taxon>Pipidae</taxon>
        <taxon>Xenopodinae</taxon>
        <taxon>Xenopus</taxon>
        <taxon>Xenopus</taxon>
    </lineage>
</organism>
<feature type="domain" description="Thioredoxin" evidence="3">
    <location>
        <begin position="1"/>
        <end position="151"/>
    </location>
</feature>
<dbReference type="PROSITE" id="PS51352">
    <property type="entry name" value="THIOREDOXIN_2"/>
    <property type="match status" value="1"/>
</dbReference>
<sequence length="151" mass="17455">MVGYLKSEEEYHCALKDAGEKLVVIDFTATWCGPCQIIAPDFDKLSTDNPDIVLHKVDVDDASDVAQLCEIRSMPTFIFYKSGKEVCCSRAHLLTWIPINCEPRRFWPQSLEIFVTFSACAVVRDRKFTPTAHVLKMPSMHEDYRRRRWLP</sequence>
<keyword evidence="1" id="KW-1015">Disulfide bond</keyword>
<keyword evidence="2" id="KW-0676">Redox-active center</keyword>
<dbReference type="SUPFAM" id="SSF52833">
    <property type="entry name" value="Thioredoxin-like"/>
    <property type="match status" value="1"/>
</dbReference>
<protein>
    <recommendedName>
        <fullName evidence="3">Thioredoxin domain-containing protein</fullName>
    </recommendedName>
</protein>
<dbReference type="Proteomes" id="UP000694892">
    <property type="component" value="Chromosome 1S"/>
</dbReference>
<dbReference type="InterPro" id="IPR036249">
    <property type="entry name" value="Thioredoxin-like_sf"/>
</dbReference>
<dbReference type="AlphaFoldDB" id="A0A974I0X0"/>
<dbReference type="Gene3D" id="3.40.30.10">
    <property type="entry name" value="Glutaredoxin"/>
    <property type="match status" value="1"/>
</dbReference>
<dbReference type="InterPro" id="IPR013766">
    <property type="entry name" value="Thioredoxin_domain"/>
</dbReference>
<proteinExistence type="predicted"/>
<gene>
    <name evidence="4" type="ORF">XELAEV_18009985mg</name>
</gene>
<dbReference type="Pfam" id="PF00085">
    <property type="entry name" value="Thioredoxin"/>
    <property type="match status" value="1"/>
</dbReference>
<dbReference type="PROSITE" id="PS00194">
    <property type="entry name" value="THIOREDOXIN_1"/>
    <property type="match status" value="1"/>
</dbReference>